<feature type="domain" description="Helicase HerA-like C-terminal" evidence="2">
    <location>
        <begin position="36"/>
        <end position="509"/>
    </location>
</feature>
<feature type="compositionally biased region" description="Polar residues" evidence="1">
    <location>
        <begin position="481"/>
        <end position="491"/>
    </location>
</feature>
<dbReference type="SUPFAM" id="SSF52540">
    <property type="entry name" value="P-loop containing nucleoside triphosphate hydrolases"/>
    <property type="match status" value="1"/>
</dbReference>
<dbReference type="Proteomes" id="UP000237608">
    <property type="component" value="Unassembled WGS sequence"/>
</dbReference>
<dbReference type="InterPro" id="IPR033186">
    <property type="entry name" value="HerA_C"/>
</dbReference>
<gene>
    <name evidence="3" type="ORF">BTO13_01870</name>
</gene>
<dbReference type="EMBL" id="MSCL01000001">
    <property type="protein sequence ID" value="PQJ74096.1"/>
    <property type="molecule type" value="Genomic_DNA"/>
</dbReference>
<dbReference type="CDD" id="cd01983">
    <property type="entry name" value="SIMIBI"/>
    <property type="match status" value="1"/>
</dbReference>
<evidence type="ECO:0000259" key="2">
    <source>
        <dbReference type="Pfam" id="PF05872"/>
    </source>
</evidence>
<name>A0A2S7W9L0_9FLAO</name>
<dbReference type="AlphaFoldDB" id="A0A2S7W9L0"/>
<evidence type="ECO:0000313" key="3">
    <source>
        <dbReference type="EMBL" id="PQJ74096.1"/>
    </source>
</evidence>
<evidence type="ECO:0000313" key="4">
    <source>
        <dbReference type="Proteomes" id="UP000237608"/>
    </source>
</evidence>
<feature type="compositionally biased region" description="Basic and acidic residues" evidence="1">
    <location>
        <begin position="467"/>
        <end position="478"/>
    </location>
</feature>
<dbReference type="PANTHER" id="PTHR30121:SF6">
    <property type="entry name" value="SLR6007 PROTEIN"/>
    <property type="match status" value="1"/>
</dbReference>
<dbReference type="InterPro" id="IPR027417">
    <property type="entry name" value="P-loop_NTPase"/>
</dbReference>
<dbReference type="OrthoDB" id="9758751at2"/>
<dbReference type="InterPro" id="IPR051162">
    <property type="entry name" value="T4SS_component"/>
</dbReference>
<dbReference type="Gene3D" id="3.40.50.300">
    <property type="entry name" value="P-loop containing nucleotide triphosphate hydrolases"/>
    <property type="match status" value="2"/>
</dbReference>
<feature type="region of interest" description="Disordered" evidence="1">
    <location>
        <begin position="467"/>
        <end position="491"/>
    </location>
</feature>
<keyword evidence="4" id="KW-1185">Reference proteome</keyword>
<reference evidence="3 4" key="1">
    <citation type="submission" date="2016-12" db="EMBL/GenBank/DDBJ databases">
        <title>Trade-off between light-utilization and light-protection in marine flavobacteria.</title>
        <authorList>
            <person name="Kumagai Y."/>
            <person name="Yoshizawa S."/>
            <person name="Kogure K."/>
            <person name="Iwasaki W."/>
        </authorList>
    </citation>
    <scope>NUCLEOTIDE SEQUENCE [LARGE SCALE GENOMIC DNA]</scope>
    <source>
        <strain evidence="3 4">KCTC 22729</strain>
    </source>
</reference>
<protein>
    <submittedName>
        <fullName evidence="3">ATPase</fullName>
    </submittedName>
</protein>
<organism evidence="3 4">
    <name type="scientific">Polaribacter gangjinensis</name>
    <dbReference type="NCBI Taxonomy" id="574710"/>
    <lineage>
        <taxon>Bacteria</taxon>
        <taxon>Pseudomonadati</taxon>
        <taxon>Bacteroidota</taxon>
        <taxon>Flavobacteriia</taxon>
        <taxon>Flavobacteriales</taxon>
        <taxon>Flavobacteriaceae</taxon>
    </lineage>
</organism>
<evidence type="ECO:0000256" key="1">
    <source>
        <dbReference type="SAM" id="MobiDB-lite"/>
    </source>
</evidence>
<comment type="caution">
    <text evidence="3">The sequence shown here is derived from an EMBL/GenBank/DDBJ whole genome shotgun (WGS) entry which is preliminary data.</text>
</comment>
<sequence>MSQQEKFFEYINSGYTTKGDFINLGAAMLGEQAITNAFVKVPLKTLNRHGLIAGATGTGKTKTLQVLAENLSDKGIPVLLMDVKGDLSGLAQPSTGNPKIDERHKIIGFPFEAKKFPVEILTISKQNGTRIRATISEFGPVLLSRILDLSEAQEGIMAIIFKYCDDHKLPLLDLKDFKKVLQFITNEGKEELEAEYGRISTSSTGAILRKIIEIEHQGGDLFFGEKSFEVDDLTRVDENGRGIISVLRLTDIQDKPKLFSTFMLQLLAEVYQTFPEQGDSDRPELIIFIDEAHLVFEEATKALLNQIESVVKLIRSKGIGLYFVTQNPNDVPEDILAQLGLKIQHSLRAFTAKDRKAIKLAAENYPNSEYYNTSEVLTQLGIGEAFVSVLNEKGIPTPLARTLLRAPMSRMDVLTDKELAEVINNSKIIHKYNQEIDRESAYELLNNKIESSILAAEKAKREEEFQKEREKFEKEKAKQASKPTTRRSTAQDPLVKVLTSATFVRAVFGVLGKLMK</sequence>
<dbReference type="Pfam" id="PF05872">
    <property type="entry name" value="HerA_C"/>
    <property type="match status" value="1"/>
</dbReference>
<accession>A0A2S7W9L0</accession>
<dbReference type="PANTHER" id="PTHR30121">
    <property type="entry name" value="UNCHARACTERIZED PROTEIN YJGR-RELATED"/>
    <property type="match status" value="1"/>
</dbReference>
<proteinExistence type="predicted"/>
<dbReference type="RefSeq" id="WP_105045248.1">
    <property type="nucleotide sequence ID" value="NZ_CP150662.1"/>
</dbReference>